<keyword evidence="2" id="KW-0472">Membrane</keyword>
<accession>A0A3M8WQ39</accession>
<dbReference type="InterPro" id="IPR021235">
    <property type="entry name" value="DUF2637"/>
</dbReference>
<protein>
    <submittedName>
        <fullName evidence="3">DUF2637 domain-containing protein</fullName>
    </submittedName>
</protein>
<comment type="caution">
    <text evidence="3">The sequence shown here is derived from an EMBL/GenBank/DDBJ whole genome shotgun (WGS) entry which is preliminary data.</text>
</comment>
<evidence type="ECO:0000256" key="1">
    <source>
        <dbReference type="SAM" id="MobiDB-lite"/>
    </source>
</evidence>
<evidence type="ECO:0000313" key="4">
    <source>
        <dbReference type="Proteomes" id="UP000275401"/>
    </source>
</evidence>
<evidence type="ECO:0000256" key="2">
    <source>
        <dbReference type="SAM" id="Phobius"/>
    </source>
</evidence>
<feature type="region of interest" description="Disordered" evidence="1">
    <location>
        <begin position="317"/>
        <end position="401"/>
    </location>
</feature>
<dbReference type="EMBL" id="RIBZ01000116">
    <property type="protein sequence ID" value="RNG31099.1"/>
    <property type="molecule type" value="Genomic_DNA"/>
</dbReference>
<keyword evidence="2" id="KW-0812">Transmembrane</keyword>
<feature type="transmembrane region" description="Helical" evidence="2">
    <location>
        <begin position="129"/>
        <end position="146"/>
    </location>
</feature>
<name>A0A3M8WQ39_9ACTN</name>
<feature type="compositionally biased region" description="Basic and acidic residues" evidence="1">
    <location>
        <begin position="361"/>
        <end position="376"/>
    </location>
</feature>
<gene>
    <name evidence="3" type="ORF">EEJ42_09080</name>
</gene>
<feature type="region of interest" description="Disordered" evidence="1">
    <location>
        <begin position="424"/>
        <end position="461"/>
    </location>
</feature>
<proteinExistence type="predicted"/>
<keyword evidence="2" id="KW-1133">Transmembrane helix</keyword>
<feature type="compositionally biased region" description="Polar residues" evidence="1">
    <location>
        <begin position="424"/>
        <end position="433"/>
    </location>
</feature>
<sequence>MNTLVTAAEWLAERWQISVGTTVVAGGSLLIYRAKRRSDAPPWTHWELDDEARTERRERRGRRAEDWMTLVVAAAAAYLSSTGLRKFGRDVMGLASPWDWLPFVGLDVAALVCGLRARRRARKGDGSGLSGTLFWLLIGISALFSATEANTFIGSVARAAWPLISGVLFELGSLEERLAAREKMKRDLGLWLERKVAAVRMLHPVEWVRVQLKLAADETISQEESTRQVRIERAGYWLYRLRRLQDRGNARRGQPILSLRLAGADRRAQTAQARVDINDFGLVLEAVQRRVRTREFAGLNYNTPLAAEKALANLIGTRGRTGTDRRTGTAVPDRIGTSSTPADRRTGTAASDPHGRTGTAEADRAARTGTEADHRTAVPVHGAGSGMDHTGTPEASRTGADDHARYGRTAEVEAGTACISGTGATANGTNKHGTGTDEGAARCDWSGDDTDAGTGEQNGKRYSDEEVVRALRADLTADGAFGTGGIHKIRERFNMGVARAKRLIGEAKALGPLTDESVEVEAEDLAEGDHTSRETFDVEDVLAQGRQVAGLLVTGDRS</sequence>
<dbReference type="Pfam" id="PF10935">
    <property type="entry name" value="DUF2637"/>
    <property type="match status" value="1"/>
</dbReference>
<evidence type="ECO:0000313" key="3">
    <source>
        <dbReference type="EMBL" id="RNG31099.1"/>
    </source>
</evidence>
<keyword evidence="4" id="KW-1185">Reference proteome</keyword>
<dbReference type="AlphaFoldDB" id="A0A3M8WQ39"/>
<reference evidence="3 4" key="1">
    <citation type="submission" date="2018-11" db="EMBL/GenBank/DDBJ databases">
        <title>The Potential of Streptomyces as Biocontrol Agents against the Tomato grey mould, Botrytis cinerea (Gray mold) Frontiers in Microbiology.</title>
        <authorList>
            <person name="Li D."/>
        </authorList>
    </citation>
    <scope>NUCLEOTIDE SEQUENCE [LARGE SCALE GENOMIC DNA]</scope>
    <source>
        <strain evidence="3 4">NEAU-LD23</strain>
    </source>
</reference>
<dbReference type="Proteomes" id="UP000275401">
    <property type="component" value="Unassembled WGS sequence"/>
</dbReference>
<feature type="transmembrane region" description="Helical" evidence="2">
    <location>
        <begin position="15"/>
        <end position="32"/>
    </location>
</feature>
<organism evidence="3 4">
    <name type="scientific">Streptomyces botrytidirepellens</name>
    <dbReference type="NCBI Taxonomy" id="2486417"/>
    <lineage>
        <taxon>Bacteria</taxon>
        <taxon>Bacillati</taxon>
        <taxon>Actinomycetota</taxon>
        <taxon>Actinomycetes</taxon>
        <taxon>Kitasatosporales</taxon>
        <taxon>Streptomycetaceae</taxon>
        <taxon>Streptomyces</taxon>
    </lineage>
</organism>